<sequence length="104" mass="11601">MGGEALYRQDEKVRHFFGMLDGHVFLPTQLVNDGIAHLRTLAPEALIPVVDYFDAMYVTGTYRTVMSGGKMRSRAVPTRFPPSAWNVHTSTINGDVRTNNVCES</sequence>
<reference evidence="1" key="1">
    <citation type="journal article" date="2019" name="bioRxiv">
        <title>The Genome of the Zebra Mussel, Dreissena polymorpha: A Resource for Invasive Species Research.</title>
        <authorList>
            <person name="McCartney M.A."/>
            <person name="Auch B."/>
            <person name="Kono T."/>
            <person name="Mallez S."/>
            <person name="Zhang Y."/>
            <person name="Obille A."/>
            <person name="Becker A."/>
            <person name="Abrahante J.E."/>
            <person name="Garbe J."/>
            <person name="Badalamenti J.P."/>
            <person name="Herman A."/>
            <person name="Mangelson H."/>
            <person name="Liachko I."/>
            <person name="Sullivan S."/>
            <person name="Sone E.D."/>
            <person name="Koren S."/>
            <person name="Silverstein K.A.T."/>
            <person name="Beckman K.B."/>
            <person name="Gohl D.M."/>
        </authorList>
    </citation>
    <scope>NUCLEOTIDE SEQUENCE</scope>
    <source>
        <strain evidence="1">Duluth1</strain>
        <tissue evidence="1">Whole animal</tissue>
    </source>
</reference>
<protein>
    <submittedName>
        <fullName evidence="1">Uncharacterized protein</fullName>
    </submittedName>
</protein>
<proteinExistence type="predicted"/>
<comment type="caution">
    <text evidence="1">The sequence shown here is derived from an EMBL/GenBank/DDBJ whole genome shotgun (WGS) entry which is preliminary data.</text>
</comment>
<reference evidence="1" key="2">
    <citation type="submission" date="2020-11" db="EMBL/GenBank/DDBJ databases">
        <authorList>
            <person name="McCartney M.A."/>
            <person name="Auch B."/>
            <person name="Kono T."/>
            <person name="Mallez S."/>
            <person name="Becker A."/>
            <person name="Gohl D.M."/>
            <person name="Silverstein K.A.T."/>
            <person name="Koren S."/>
            <person name="Bechman K.B."/>
            <person name="Herman A."/>
            <person name="Abrahante J.E."/>
            <person name="Garbe J."/>
        </authorList>
    </citation>
    <scope>NUCLEOTIDE SEQUENCE</scope>
    <source>
        <strain evidence="1">Duluth1</strain>
        <tissue evidence="1">Whole animal</tissue>
    </source>
</reference>
<dbReference type="EMBL" id="JAIWYP010000006">
    <property type="protein sequence ID" value="KAH3812355.1"/>
    <property type="molecule type" value="Genomic_DNA"/>
</dbReference>
<accession>A0A9D4GC63</accession>
<organism evidence="1 2">
    <name type="scientific">Dreissena polymorpha</name>
    <name type="common">Zebra mussel</name>
    <name type="synonym">Mytilus polymorpha</name>
    <dbReference type="NCBI Taxonomy" id="45954"/>
    <lineage>
        <taxon>Eukaryota</taxon>
        <taxon>Metazoa</taxon>
        <taxon>Spiralia</taxon>
        <taxon>Lophotrochozoa</taxon>
        <taxon>Mollusca</taxon>
        <taxon>Bivalvia</taxon>
        <taxon>Autobranchia</taxon>
        <taxon>Heteroconchia</taxon>
        <taxon>Euheterodonta</taxon>
        <taxon>Imparidentia</taxon>
        <taxon>Neoheterodontei</taxon>
        <taxon>Myida</taxon>
        <taxon>Dreissenoidea</taxon>
        <taxon>Dreissenidae</taxon>
        <taxon>Dreissena</taxon>
    </lineage>
</organism>
<keyword evidence="2" id="KW-1185">Reference proteome</keyword>
<dbReference type="AlphaFoldDB" id="A0A9D4GC63"/>
<gene>
    <name evidence="1" type="ORF">DPMN_140785</name>
</gene>
<evidence type="ECO:0000313" key="1">
    <source>
        <dbReference type="EMBL" id="KAH3812355.1"/>
    </source>
</evidence>
<dbReference type="Proteomes" id="UP000828390">
    <property type="component" value="Unassembled WGS sequence"/>
</dbReference>
<name>A0A9D4GC63_DREPO</name>
<evidence type="ECO:0000313" key="2">
    <source>
        <dbReference type="Proteomes" id="UP000828390"/>
    </source>
</evidence>